<organism evidence="2 3">
    <name type="scientific">Treponema saccharophilum DSM 2985</name>
    <dbReference type="NCBI Taxonomy" id="907348"/>
    <lineage>
        <taxon>Bacteria</taxon>
        <taxon>Pseudomonadati</taxon>
        <taxon>Spirochaetota</taxon>
        <taxon>Spirochaetia</taxon>
        <taxon>Spirochaetales</taxon>
        <taxon>Treponemataceae</taxon>
        <taxon>Treponema</taxon>
    </lineage>
</organism>
<dbReference type="eggNOG" id="COG1237">
    <property type="taxonomic scope" value="Bacteria"/>
</dbReference>
<protein>
    <submittedName>
        <fullName evidence="2">Metallo-beta-lactamase family protein</fullName>
    </submittedName>
</protein>
<dbReference type="GO" id="GO:0016740">
    <property type="term" value="F:transferase activity"/>
    <property type="evidence" value="ECO:0007669"/>
    <property type="project" value="TreeGrafter"/>
</dbReference>
<reference evidence="2 3" key="1">
    <citation type="submission" date="2011-09" db="EMBL/GenBank/DDBJ databases">
        <title>The draft genome of Treponema saccharophilum DSM 2985.</title>
        <authorList>
            <consortium name="US DOE Joint Genome Institute (JGI-PGF)"/>
            <person name="Lucas S."/>
            <person name="Copeland A."/>
            <person name="Lapidus A."/>
            <person name="Glavina del Rio T."/>
            <person name="Dalin E."/>
            <person name="Tice H."/>
            <person name="Bruce D."/>
            <person name="Goodwin L."/>
            <person name="Pitluck S."/>
            <person name="Peters L."/>
            <person name="Kyrpides N."/>
            <person name="Mavromatis K."/>
            <person name="Ivanova N."/>
            <person name="Markowitz V."/>
            <person name="Cheng J.-F."/>
            <person name="Hugenholtz P."/>
            <person name="Woyke T."/>
            <person name="Wu D."/>
            <person name="Gronow S."/>
            <person name="Wellnitz S."/>
            <person name="Brambilla E."/>
            <person name="Klenk H.-P."/>
            <person name="Eisen J.A."/>
        </authorList>
    </citation>
    <scope>NUCLEOTIDE SEQUENCE [LARGE SCALE GENOMIC DNA]</scope>
    <source>
        <strain evidence="2 3">DSM 2985</strain>
    </source>
</reference>
<dbReference type="InterPro" id="IPR041712">
    <property type="entry name" value="DHPS-like_MBL-fold"/>
</dbReference>
<evidence type="ECO:0000313" key="2">
    <source>
        <dbReference type="EMBL" id="EIC01349.1"/>
    </source>
</evidence>
<dbReference type="AlphaFoldDB" id="H7ELU1"/>
<dbReference type="InterPro" id="IPR036866">
    <property type="entry name" value="RibonucZ/Hydroxyglut_hydro"/>
</dbReference>
<dbReference type="SUPFAM" id="SSF56281">
    <property type="entry name" value="Metallo-hydrolase/oxidoreductase"/>
    <property type="match status" value="1"/>
</dbReference>
<dbReference type="PANTHER" id="PTHR13754">
    <property type="entry name" value="METALLO-BETA-LACTAMASE SUPERFAMILY PROTEIN"/>
    <property type="match status" value="1"/>
</dbReference>
<dbReference type="InterPro" id="IPR001279">
    <property type="entry name" value="Metallo-B-lactamas"/>
</dbReference>
<dbReference type="PATRIC" id="fig|907348.3.peg.1888"/>
<keyword evidence="3" id="KW-1185">Reference proteome</keyword>
<dbReference type="SMART" id="SM00849">
    <property type="entry name" value="Lactamase_B"/>
    <property type="match status" value="1"/>
</dbReference>
<dbReference type="PANTHER" id="PTHR13754:SF13">
    <property type="entry name" value="METALLO-BETA-LACTAMASE SUPERFAMILY PROTEIN (AFU_ORTHOLOGUE AFUA_3G07630)"/>
    <property type="match status" value="1"/>
</dbReference>
<dbReference type="Proteomes" id="UP000003571">
    <property type="component" value="Unassembled WGS sequence"/>
</dbReference>
<sequence>MGVGAFSRRGWGMRIVSLIENERGREGCAWAHGLSLYVESGKRAILVDFGPDGAFLENARRLGIDVGNVDAAFLSHGHYDHAGGMADFRAANGSAPIYVQKNAFGDHFADDGGSFRFIGVDRNFAALSSVVVLDGDADIGDDISVFTVARRAHALPSTNARILMKKGGELVPDDFSHEQCVVVNSGGARILLSGCAHSGILNIMEEFERKFGGAPDIAISGFHLMRKNGYGDDDVTEVRKIAEALLRYPTSFVTCHCTGLEPFSVMKEIMGEQLSYLRSGEELSVKAVVN</sequence>
<comment type="caution">
    <text evidence="2">The sequence shown here is derived from an EMBL/GenBank/DDBJ whole genome shotgun (WGS) entry which is preliminary data.</text>
</comment>
<dbReference type="Gene3D" id="3.60.15.10">
    <property type="entry name" value="Ribonuclease Z/Hydroxyacylglutathione hydrolase-like"/>
    <property type="match status" value="1"/>
</dbReference>
<feature type="domain" description="Metallo-beta-lactamase" evidence="1">
    <location>
        <begin position="32"/>
        <end position="256"/>
    </location>
</feature>
<gene>
    <name evidence="2" type="ORF">TresaDRAFT_1241</name>
</gene>
<proteinExistence type="predicted"/>
<dbReference type="STRING" id="907348.TresaDRAFT_1241"/>
<dbReference type="EMBL" id="AGRW01000050">
    <property type="protein sequence ID" value="EIC01349.1"/>
    <property type="molecule type" value="Genomic_DNA"/>
</dbReference>
<name>H7ELU1_9SPIR</name>
<dbReference type="InterPro" id="IPR052926">
    <property type="entry name" value="Metallo-beta-lactamase_dom"/>
</dbReference>
<dbReference type="CDD" id="cd07713">
    <property type="entry name" value="DHPS-like_MBL-fold"/>
    <property type="match status" value="1"/>
</dbReference>
<evidence type="ECO:0000313" key="3">
    <source>
        <dbReference type="Proteomes" id="UP000003571"/>
    </source>
</evidence>
<dbReference type="Pfam" id="PF00753">
    <property type="entry name" value="Lactamase_B"/>
    <property type="match status" value="1"/>
</dbReference>
<accession>H7ELU1</accession>
<evidence type="ECO:0000259" key="1">
    <source>
        <dbReference type="SMART" id="SM00849"/>
    </source>
</evidence>